<reference evidence="2" key="1">
    <citation type="submission" date="2022-11" db="UniProtKB">
        <authorList>
            <consortium name="WormBaseParasite"/>
        </authorList>
    </citation>
    <scope>IDENTIFICATION</scope>
</reference>
<proteinExistence type="predicted"/>
<protein>
    <submittedName>
        <fullName evidence="2">Uncharacterized protein</fullName>
    </submittedName>
</protein>
<dbReference type="WBParaSite" id="Gr19_v10_g1825.t1">
    <property type="protein sequence ID" value="Gr19_v10_g1825.t1"/>
    <property type="gene ID" value="Gr19_v10_g1825"/>
</dbReference>
<evidence type="ECO:0000313" key="2">
    <source>
        <dbReference type="WBParaSite" id="Gr19_v10_g1825.t1"/>
    </source>
</evidence>
<name>A0A914HL88_GLORO</name>
<dbReference type="Proteomes" id="UP000887572">
    <property type="component" value="Unplaced"/>
</dbReference>
<dbReference type="AlphaFoldDB" id="A0A914HL88"/>
<keyword evidence="1" id="KW-1185">Reference proteome</keyword>
<organism evidence="1 2">
    <name type="scientific">Globodera rostochiensis</name>
    <name type="common">Golden nematode worm</name>
    <name type="synonym">Heterodera rostochiensis</name>
    <dbReference type="NCBI Taxonomy" id="31243"/>
    <lineage>
        <taxon>Eukaryota</taxon>
        <taxon>Metazoa</taxon>
        <taxon>Ecdysozoa</taxon>
        <taxon>Nematoda</taxon>
        <taxon>Chromadorea</taxon>
        <taxon>Rhabditida</taxon>
        <taxon>Tylenchina</taxon>
        <taxon>Tylenchomorpha</taxon>
        <taxon>Tylenchoidea</taxon>
        <taxon>Heteroderidae</taxon>
        <taxon>Heteroderinae</taxon>
        <taxon>Globodera</taxon>
    </lineage>
</organism>
<sequence>MNCLNLVFTASIAPDVPDYVMYCPSQRQRKPPGFLPERECHVGQSRTVLDFLSWCNCHTAEMMVSVRFTALTEAVVGHCVSARSCAQGRHFSSVGAGPQMGVSTELLINDEAITARSQPQVSIQGMFKAPLLWSLVLGVSMMLSQQLSKISTMLTSLPMIEGVKCRVKAAAQKIRKNPKMTAAGSISAAVLSHKLAQALGSVLEKNEEDKFIDVFFPHHFDAW</sequence>
<evidence type="ECO:0000313" key="1">
    <source>
        <dbReference type="Proteomes" id="UP000887572"/>
    </source>
</evidence>
<accession>A0A914HL88</accession>